<reference evidence="2" key="1">
    <citation type="submission" date="2017-02" db="EMBL/GenBank/DDBJ databases">
        <authorList>
            <person name="Varghese N."/>
            <person name="Submissions S."/>
        </authorList>
    </citation>
    <scope>NUCLEOTIDE SEQUENCE [LARGE SCALE GENOMIC DNA]</scope>
    <source>
        <strain evidence="2">DSM 16521</strain>
    </source>
</reference>
<dbReference type="GO" id="GO:0003700">
    <property type="term" value="F:DNA-binding transcription factor activity"/>
    <property type="evidence" value="ECO:0007669"/>
    <property type="project" value="TreeGrafter"/>
</dbReference>
<dbReference type="Pfam" id="PF02082">
    <property type="entry name" value="Rrf2"/>
    <property type="match status" value="1"/>
</dbReference>
<sequence>MVLNQATDYALRAVACLVRHQGEKVEAQQIAREEVIPMRFLLKIMPSLIKAGIVRSIRGAGGGYQLAKKPKEITFLEVVEAIEGPLAINKCLLDYAACNKKGAPACSIHQALARIQGKLVEALREQNFANL</sequence>
<dbReference type="PROSITE" id="PS51197">
    <property type="entry name" value="HTH_RRF2_2"/>
    <property type="match status" value="1"/>
</dbReference>
<dbReference type="EMBL" id="FUXM01000004">
    <property type="protein sequence ID" value="SJZ65293.1"/>
    <property type="molecule type" value="Genomic_DNA"/>
</dbReference>
<dbReference type="OrthoDB" id="9808360at2"/>
<dbReference type="SUPFAM" id="SSF46785">
    <property type="entry name" value="Winged helix' DNA-binding domain"/>
    <property type="match status" value="1"/>
</dbReference>
<dbReference type="NCBIfam" id="TIGR00738">
    <property type="entry name" value="rrf2_super"/>
    <property type="match status" value="1"/>
</dbReference>
<dbReference type="Gene3D" id="1.10.10.10">
    <property type="entry name" value="Winged helix-like DNA-binding domain superfamily/Winged helix DNA-binding domain"/>
    <property type="match status" value="1"/>
</dbReference>
<dbReference type="InterPro" id="IPR036390">
    <property type="entry name" value="WH_DNA-bd_sf"/>
</dbReference>
<dbReference type="GO" id="GO:0005829">
    <property type="term" value="C:cytosol"/>
    <property type="evidence" value="ECO:0007669"/>
    <property type="project" value="TreeGrafter"/>
</dbReference>
<dbReference type="PANTHER" id="PTHR33221:SF2">
    <property type="entry name" value="TRANSCRIPTIONAL REGULATOR"/>
    <property type="match status" value="1"/>
</dbReference>
<name>A0A1T4MEF1_9FIRM</name>
<evidence type="ECO:0000313" key="2">
    <source>
        <dbReference type="Proteomes" id="UP000189933"/>
    </source>
</evidence>
<gene>
    <name evidence="1" type="ORF">SAMN02745885_00532</name>
</gene>
<keyword evidence="2" id="KW-1185">Reference proteome</keyword>
<dbReference type="PROSITE" id="PS01332">
    <property type="entry name" value="HTH_RRF2_1"/>
    <property type="match status" value="1"/>
</dbReference>
<organism evidence="1 2">
    <name type="scientific">Carboxydocella sporoproducens DSM 16521</name>
    <dbReference type="NCBI Taxonomy" id="1121270"/>
    <lineage>
        <taxon>Bacteria</taxon>
        <taxon>Bacillati</taxon>
        <taxon>Bacillota</taxon>
        <taxon>Clostridia</taxon>
        <taxon>Eubacteriales</taxon>
        <taxon>Clostridiales Family XVI. Incertae Sedis</taxon>
        <taxon>Carboxydocella</taxon>
    </lineage>
</organism>
<dbReference type="Proteomes" id="UP000189933">
    <property type="component" value="Unassembled WGS sequence"/>
</dbReference>
<evidence type="ECO:0000313" key="1">
    <source>
        <dbReference type="EMBL" id="SJZ65293.1"/>
    </source>
</evidence>
<accession>A0A1T4MEF1</accession>
<dbReference type="RefSeq" id="WP_078664669.1">
    <property type="nucleotide sequence ID" value="NZ_FUXM01000004.1"/>
</dbReference>
<protein>
    <submittedName>
        <fullName evidence="1">Transcriptional regulator, BadM/Rrf2 family</fullName>
    </submittedName>
</protein>
<dbReference type="InterPro" id="IPR000944">
    <property type="entry name" value="Tscrpt_reg_Rrf2"/>
</dbReference>
<dbReference type="InterPro" id="IPR030489">
    <property type="entry name" value="TR_Rrf2-type_CS"/>
</dbReference>
<dbReference type="PANTHER" id="PTHR33221">
    <property type="entry name" value="WINGED HELIX-TURN-HELIX TRANSCRIPTIONAL REGULATOR, RRF2 FAMILY"/>
    <property type="match status" value="1"/>
</dbReference>
<dbReference type="AlphaFoldDB" id="A0A1T4MEF1"/>
<dbReference type="InterPro" id="IPR036388">
    <property type="entry name" value="WH-like_DNA-bd_sf"/>
</dbReference>
<proteinExistence type="predicted"/>